<protein>
    <submittedName>
        <fullName evidence="1">Uncharacterized protein</fullName>
    </submittedName>
</protein>
<gene>
    <name evidence="1" type="ORF">K493DRAFT_332378</name>
</gene>
<dbReference type="PANTHER" id="PTHR37743">
    <property type="entry name" value="ARM REPEAT SUPERFAMILY PROTEIN"/>
    <property type="match status" value="1"/>
</dbReference>
<name>A0A1Y1ZDR3_9FUNG</name>
<keyword evidence="2" id="KW-1185">Reference proteome</keyword>
<reference evidence="1 2" key="1">
    <citation type="submission" date="2016-07" db="EMBL/GenBank/DDBJ databases">
        <title>Pervasive Adenine N6-methylation of Active Genes in Fungi.</title>
        <authorList>
            <consortium name="DOE Joint Genome Institute"/>
            <person name="Mondo S.J."/>
            <person name="Dannebaum R.O."/>
            <person name="Kuo R.C."/>
            <person name="Labutti K."/>
            <person name="Haridas S."/>
            <person name="Kuo A."/>
            <person name="Salamov A."/>
            <person name="Ahrendt S.R."/>
            <person name="Lipzen A."/>
            <person name="Sullivan W."/>
            <person name="Andreopoulos W.B."/>
            <person name="Clum A."/>
            <person name="Lindquist E."/>
            <person name="Daum C."/>
            <person name="Ramamoorthy G.K."/>
            <person name="Gryganskyi A."/>
            <person name="Culley D."/>
            <person name="Magnuson J.K."/>
            <person name="James T.Y."/>
            <person name="O'Malley M.A."/>
            <person name="Stajich J.E."/>
            <person name="Spatafora J.W."/>
            <person name="Visel A."/>
            <person name="Grigoriev I.V."/>
        </authorList>
    </citation>
    <scope>NUCLEOTIDE SEQUENCE [LARGE SCALE GENOMIC DNA]</scope>
    <source>
        <strain evidence="1 2">CBS 931.73</strain>
    </source>
</reference>
<evidence type="ECO:0000313" key="2">
    <source>
        <dbReference type="Proteomes" id="UP000193498"/>
    </source>
</evidence>
<dbReference type="AlphaFoldDB" id="A0A1Y1ZDR3"/>
<organism evidence="1 2">
    <name type="scientific">Basidiobolus meristosporus CBS 931.73</name>
    <dbReference type="NCBI Taxonomy" id="1314790"/>
    <lineage>
        <taxon>Eukaryota</taxon>
        <taxon>Fungi</taxon>
        <taxon>Fungi incertae sedis</taxon>
        <taxon>Zoopagomycota</taxon>
        <taxon>Entomophthoromycotina</taxon>
        <taxon>Basidiobolomycetes</taxon>
        <taxon>Basidiobolales</taxon>
        <taxon>Basidiobolaceae</taxon>
        <taxon>Basidiobolus</taxon>
    </lineage>
</organism>
<proteinExistence type="predicted"/>
<dbReference type="InParanoid" id="A0A1Y1ZDR3"/>
<comment type="caution">
    <text evidence="1">The sequence shown here is derived from an EMBL/GenBank/DDBJ whole genome shotgun (WGS) entry which is preliminary data.</text>
</comment>
<dbReference type="PANTHER" id="PTHR37743:SF2">
    <property type="match status" value="1"/>
</dbReference>
<dbReference type="SUPFAM" id="SSF48371">
    <property type="entry name" value="ARM repeat"/>
    <property type="match status" value="1"/>
</dbReference>
<dbReference type="OrthoDB" id="79603at2759"/>
<sequence>MAALRILCWLARGPFQEILRKVLIDQLQGSDKRSKLGVVLLLDHLLNQTPTGPSAIVGIQEVDENQEGFFSTNAAVLLISALSSIARRDSKLTDDGGVQPTTLTTTAVTVALHISRKMITAKEKDLSEVRVIGVVQELIPMVKQVQQWYHSHHALLCAGLEEVVNLLEGCTKASIASHTSIEVWWPWVSRYLDPRNLTLSRNAIQRHIEKLFAKENDELLDAHYRLVCCALFLGYRDECFWLKIHDWKATDGIGVDKAFLRLIEAVINSPGPGHPAAFSMLKTFIERSGDSQLTLESVLSHFLTLLDEDDAISEAAINFIADHFSLLPDEILHHTMKRLDSEELLQQKNAMRLLERIFRFISTTLSAEMKNSLQERLFDRMGSERVELRNLAARLLAHFDPLDTFSKLSIRLVSPDAALRASAGSAITLMLNEHSRNAEGILSLLDLLRNLSKLENSTLTNPGSTPPSNPGQIFGIERLFDLIRKWTDSVPDQLWSSLVKPLLRKSYAFPKDTILIRFWNTISEALGRNPDAVDAVISEITNTLISQPNLALLTNDEAYSRLTKEMLDSNSEESSLEMQALLFLRLHPLLVLKTLPGHCFEQVALSSSFGSQIRERCSEDLEFPQIRTIAMEILSRVPESIRLIADQLDTLCNALQKDFLNTKQWVFGFCQWLIQTFNRKHSLDKQETGIVQQVISSYFKTLLQWKSTDENLHKLQLGCMDTLSLTLMLSGTELLKTTCSIVEIDDEQIEPIFEFTLHFILRNLSLHENEEQMSTCMANVIVMTVKRLSNQPLGTTGPAAKVDFDKDRLKAFADRTIATLMSTVSMAADEPKHTIAGAACLQALFHYSYLIPEHINRGALIELAVMGIRSSELQLRVGSLKLLMSLLAASATEQVVDYTLSPVVVQQIREGIHALRGSEDVGAGGQELTILMDKLERILDSH</sequence>
<accession>A0A1Y1ZDR3</accession>
<dbReference type="Proteomes" id="UP000193498">
    <property type="component" value="Unassembled WGS sequence"/>
</dbReference>
<dbReference type="EMBL" id="MCFE01000001">
    <property type="protein sequence ID" value="ORY08432.1"/>
    <property type="molecule type" value="Genomic_DNA"/>
</dbReference>
<dbReference type="InterPro" id="IPR016024">
    <property type="entry name" value="ARM-type_fold"/>
</dbReference>
<evidence type="ECO:0000313" key="1">
    <source>
        <dbReference type="EMBL" id="ORY08432.1"/>
    </source>
</evidence>